<dbReference type="Proteomes" id="UP000492820">
    <property type="component" value="Unassembled WGS sequence"/>
</dbReference>
<dbReference type="InterPro" id="IPR044926">
    <property type="entry name" value="RGS_subdomain_2"/>
</dbReference>
<dbReference type="Gene3D" id="1.10.167.10">
    <property type="entry name" value="Regulator of G-protein Signalling 4, domain 2"/>
    <property type="match status" value="1"/>
</dbReference>
<dbReference type="SUPFAM" id="SSF48097">
    <property type="entry name" value="Regulator of G-protein signaling, RGS"/>
    <property type="match status" value="1"/>
</dbReference>
<evidence type="ECO:0000313" key="4">
    <source>
        <dbReference type="Proteomes" id="UP000492820"/>
    </source>
</evidence>
<dbReference type="EMBL" id="LK028582">
    <property type="protein sequence ID" value="CDS20840.1"/>
    <property type="molecule type" value="Genomic_DNA"/>
</dbReference>
<reference evidence="5" key="3">
    <citation type="submission" date="2020-10" db="UniProtKB">
        <authorList>
            <consortium name="WormBaseParasite"/>
        </authorList>
    </citation>
    <scope>IDENTIFICATION</scope>
</reference>
<feature type="region of interest" description="Disordered" evidence="1">
    <location>
        <begin position="181"/>
        <end position="210"/>
    </location>
</feature>
<protein>
    <submittedName>
        <fullName evidence="3 5">Regulator of G protein signaling 3</fullName>
    </submittedName>
</protein>
<dbReference type="InterPro" id="IPR036305">
    <property type="entry name" value="RGS_sf"/>
</dbReference>
<sequence>MWKLTAAAALRHQKQTEAAASSPSSSALNSEEVIVQGLLRSIFKHSWPTLQQVTCWQHSFQNLLQDPHGLLVFREFLQGEFSDENLEFWIACQKYKALTDESLQRLRAQEIYDGFIAFQSQREVNLDCETRLQTELRLSQAEPDLFDASQKRIEALMEKDPYRRFLRSTLYLKLVGFCQKQEGSNSTPTDSKTVEPPFALPKPSNSASVH</sequence>
<dbReference type="OrthoDB" id="196547at2759"/>
<evidence type="ECO:0000259" key="2">
    <source>
        <dbReference type="PROSITE" id="PS50132"/>
    </source>
</evidence>
<dbReference type="PANTHER" id="PTHR10845">
    <property type="entry name" value="REGULATOR OF G PROTEIN SIGNALING"/>
    <property type="match status" value="1"/>
</dbReference>
<dbReference type="SMART" id="SM00315">
    <property type="entry name" value="RGS"/>
    <property type="match status" value="1"/>
</dbReference>
<reference evidence="3 4" key="1">
    <citation type="journal article" date="2013" name="Nature">
        <title>The genomes of four tapeworm species reveal adaptations to parasitism.</title>
        <authorList>
            <person name="Tsai I.J."/>
            <person name="Zarowiecki M."/>
            <person name="Holroyd N."/>
            <person name="Garciarrubio A."/>
            <person name="Sanchez-Flores A."/>
            <person name="Brooks K.L."/>
            <person name="Tracey A."/>
            <person name="Bobes R.J."/>
            <person name="Fragoso G."/>
            <person name="Sciutto E."/>
            <person name="Aslett M."/>
            <person name="Beasley H."/>
            <person name="Bennett H.M."/>
            <person name="Cai J."/>
            <person name="Camicia F."/>
            <person name="Clark R."/>
            <person name="Cucher M."/>
            <person name="De Silva N."/>
            <person name="Day T.A."/>
            <person name="Deplazes P."/>
            <person name="Estrada K."/>
            <person name="Fernandez C."/>
            <person name="Holland P.W."/>
            <person name="Hou J."/>
            <person name="Hu S."/>
            <person name="Huckvale T."/>
            <person name="Hung S.S."/>
            <person name="Kamenetzky L."/>
            <person name="Keane J.A."/>
            <person name="Kiss F."/>
            <person name="Koziol U."/>
            <person name="Lambert O."/>
            <person name="Liu K."/>
            <person name="Luo X."/>
            <person name="Luo Y."/>
            <person name="Macchiaroli N."/>
            <person name="Nichol S."/>
            <person name="Paps J."/>
            <person name="Parkinson J."/>
            <person name="Pouchkina-Stantcheva N."/>
            <person name="Riddiford N."/>
            <person name="Rosenzvit M."/>
            <person name="Salinas G."/>
            <person name="Wasmuth J.D."/>
            <person name="Zamanian M."/>
            <person name="Zheng Y."/>
            <person name="Cai X."/>
            <person name="Soberon X."/>
            <person name="Olson P.D."/>
            <person name="Laclette J.P."/>
            <person name="Brehm K."/>
            <person name="Berriman M."/>
            <person name="Garciarrubio A."/>
            <person name="Bobes R.J."/>
            <person name="Fragoso G."/>
            <person name="Sanchez-Flores A."/>
            <person name="Estrada K."/>
            <person name="Cevallos M.A."/>
            <person name="Morett E."/>
            <person name="Gonzalez V."/>
            <person name="Portillo T."/>
            <person name="Ochoa-Leyva A."/>
            <person name="Jose M.V."/>
            <person name="Sciutto E."/>
            <person name="Landa A."/>
            <person name="Jimenez L."/>
            <person name="Valdes V."/>
            <person name="Carrero J.C."/>
            <person name="Larralde C."/>
            <person name="Morales-Montor J."/>
            <person name="Limon-Lason J."/>
            <person name="Soberon X."/>
            <person name="Laclette J.P."/>
        </authorList>
    </citation>
    <scope>NUCLEOTIDE SEQUENCE [LARGE SCALE GENOMIC DNA]</scope>
</reference>
<gene>
    <name evidence="3" type="ORF">EgrG_000518700</name>
</gene>
<dbReference type="AlphaFoldDB" id="A0A068WQV1"/>
<evidence type="ECO:0000256" key="1">
    <source>
        <dbReference type="SAM" id="MobiDB-lite"/>
    </source>
</evidence>
<evidence type="ECO:0000313" key="3">
    <source>
        <dbReference type="EMBL" id="CDS20840.1"/>
    </source>
</evidence>
<accession>A0A068WQV1</accession>
<dbReference type="Pfam" id="PF00615">
    <property type="entry name" value="RGS"/>
    <property type="match status" value="1"/>
</dbReference>
<organism evidence="3">
    <name type="scientific">Echinococcus granulosus</name>
    <name type="common">Hydatid tapeworm</name>
    <dbReference type="NCBI Taxonomy" id="6210"/>
    <lineage>
        <taxon>Eukaryota</taxon>
        <taxon>Metazoa</taxon>
        <taxon>Spiralia</taxon>
        <taxon>Lophotrochozoa</taxon>
        <taxon>Platyhelminthes</taxon>
        <taxon>Cestoda</taxon>
        <taxon>Eucestoda</taxon>
        <taxon>Cyclophyllidea</taxon>
        <taxon>Taeniidae</taxon>
        <taxon>Echinococcus</taxon>
        <taxon>Echinococcus granulosus group</taxon>
    </lineage>
</organism>
<name>A0A068WQV1_ECHGR</name>
<feature type="domain" description="RGS" evidence="2">
    <location>
        <begin position="59"/>
        <end position="175"/>
    </location>
</feature>
<dbReference type="PANTHER" id="PTHR10845:SF259">
    <property type="entry name" value="RGS DOMAIN-CONTAINING PROTEIN-RELATED"/>
    <property type="match status" value="1"/>
</dbReference>
<reference evidence="3" key="2">
    <citation type="submission" date="2014-06" db="EMBL/GenBank/DDBJ databases">
        <authorList>
            <person name="Aslett M."/>
        </authorList>
    </citation>
    <scope>NUCLEOTIDE SEQUENCE</scope>
</reference>
<proteinExistence type="predicted"/>
<dbReference type="FunFam" id="1.10.167.10:FF:000001">
    <property type="entry name" value="Putative regulator of g-protein signaling 12"/>
    <property type="match status" value="1"/>
</dbReference>
<evidence type="ECO:0000313" key="5">
    <source>
        <dbReference type="WBParaSite" id="EgrG_000518700"/>
    </source>
</evidence>
<dbReference type="InterPro" id="IPR016137">
    <property type="entry name" value="RGS"/>
</dbReference>
<feature type="compositionally biased region" description="Polar residues" evidence="1">
    <location>
        <begin position="181"/>
        <end position="191"/>
    </location>
</feature>
<dbReference type="WBParaSite" id="EgrG_000518700">
    <property type="protein sequence ID" value="EgrG_000518700"/>
    <property type="gene ID" value="EgrG_000518700"/>
</dbReference>
<dbReference type="PROSITE" id="PS50132">
    <property type="entry name" value="RGS"/>
    <property type="match status" value="1"/>
</dbReference>
<dbReference type="PRINTS" id="PR01301">
    <property type="entry name" value="RGSPROTEIN"/>
</dbReference>